<comment type="caution">
    <text evidence="2">The sequence shown here is derived from an EMBL/GenBank/DDBJ whole genome shotgun (WGS) entry which is preliminary data.</text>
</comment>
<organism evidence="2 3">
    <name type="scientific">Williamsia marianensis</name>
    <dbReference type="NCBI Taxonomy" id="85044"/>
    <lineage>
        <taxon>Bacteria</taxon>
        <taxon>Bacillati</taxon>
        <taxon>Actinomycetota</taxon>
        <taxon>Actinomycetes</taxon>
        <taxon>Mycobacteriales</taxon>
        <taxon>Nocardiaceae</taxon>
        <taxon>Williamsia</taxon>
    </lineage>
</organism>
<name>A0ABU4EW64_WILMA</name>
<proteinExistence type="predicted"/>
<accession>A0ABU4EW64</accession>
<evidence type="ECO:0000256" key="1">
    <source>
        <dbReference type="SAM" id="MobiDB-lite"/>
    </source>
</evidence>
<reference evidence="2 3" key="1">
    <citation type="submission" date="2023-10" db="EMBL/GenBank/DDBJ databases">
        <title>Development of a sustainable strategy for remediation of hydrocarbon-contaminated territories based on the waste exchange concept.</title>
        <authorList>
            <person name="Krivoruchko A."/>
        </authorList>
    </citation>
    <scope>NUCLEOTIDE SEQUENCE [LARGE SCALE GENOMIC DNA]</scope>
    <source>
        <strain evidence="2 3">IEGM 1236</strain>
    </source>
</reference>
<sequence>MTDDPTVDHLEADEDTPTATGIVVPVPEGTVPDGEIVYAESAEAAQHWDERYWRNGWR</sequence>
<keyword evidence="3" id="KW-1185">Reference proteome</keyword>
<gene>
    <name evidence="2" type="ORF">R4198_17450</name>
</gene>
<feature type="region of interest" description="Disordered" evidence="1">
    <location>
        <begin position="1"/>
        <end position="28"/>
    </location>
</feature>
<dbReference type="RefSeq" id="WP_317713920.1">
    <property type="nucleotide sequence ID" value="NZ_JAWLUM010000003.1"/>
</dbReference>
<dbReference type="Proteomes" id="UP001185792">
    <property type="component" value="Unassembled WGS sequence"/>
</dbReference>
<protein>
    <submittedName>
        <fullName evidence="2">Uncharacterized protein</fullName>
    </submittedName>
</protein>
<feature type="compositionally biased region" description="Basic and acidic residues" evidence="1">
    <location>
        <begin position="1"/>
        <end position="10"/>
    </location>
</feature>
<evidence type="ECO:0000313" key="3">
    <source>
        <dbReference type="Proteomes" id="UP001185792"/>
    </source>
</evidence>
<dbReference type="EMBL" id="JAWLUM010000003">
    <property type="protein sequence ID" value="MDV7135488.1"/>
    <property type="molecule type" value="Genomic_DNA"/>
</dbReference>
<evidence type="ECO:0000313" key="2">
    <source>
        <dbReference type="EMBL" id="MDV7135488.1"/>
    </source>
</evidence>